<sequence>MLSIDSGADAPPASFDLSPGAPPILKSRNLHTSIQNQRLPGSLLRSSSTLIHTDLTSLRDLLHLHLSLAFQGRTGPSAEPGAAPSHSHRFSRNVSLPGSNVRADFAHSLTTTLRAAPDATVIDVAPSPPAPSHAIRGWFELVPSALEPGSTELTVFSSIAVPAPAPACAAPASPAPQGLASMLGSMSTPSTPKNIMNQISAGATTVLGSVRRSSASSTAGAPSQQQAELILEDFQSLLPTVFKLFDRSADVDEAVLSALAGQFAADDAPPPTETEEGLGRAGLALLEEERVWGRVPGTVRDAVDSFHALGPDKTVWCKGTASVDAPAARALAYLWHNMSYARCEAFTRDVTSTNQGADELLQASCWSWLREPDDSFVVALSPVEAYTDNPAVAVELREAIFNCSASVASSPPPPISALTGCYRIAVVAPSVCRITCVLRCGKAGRLDQAAVAGRALARDALLADLKEVFERNGRRVDGEALVDALPRDAAAFYFAAFSRERLRVSDEHGDPARCILGMTNEHDFTWASVKKMSFPLAHREFAHRYIAYNDELEGALVVCFDPLPVETEVDYGAVIPVVRATTRGIIRFKDVGDDQCEVTMHQYLDAGGWLPEKITVKKIPRALGAVSEMRDVFERDDEIDEGNRRRLMETLLKPQTYSKEENDVIDNATRKFAELGGFKDLTSPDKLVNMDVVFVPGETTGVLRGRTIVDAPIAEVAAWEMSKMSRENQKLHRDFGGLEKGLEWENEHKNVYQASRDGIKAMLARHTAAYPSSLKISPAAGDVSVVEFAVHPDAGGAVPSWAMRKAMIASLDYVSELQAFFLAQRGLEEWDEEDGRAMGALVLAKTEAENNHGKGESKVEARVRKLFKDHKGLREAKKKYEWLEVLVAKLVANKLRVGVVTKKKLSNMSEKHARTVGSALASCIAVNLTAEAAVEEWILRYPAMRELEAEHAWFRPMMDTMAQGLLESVSWGLKTRLYVGAGLSILDIASDVTMIVTYLRTPGQEQYGVNLALMVGTSLLIQLAVVWMNTHRGPGIEPNKHAAIDRHMELTYSRCCEMAFEAIPGSILQTYALLDSLGEESITGKGAVTSMTSIVISALTTGFTSAIISYDFDVAPAKRRDIPDFYGYVPDAAVQRMVVFNCMIMNGALLLLVRSTSTALLATKGQSYVLAYYVGDMLLSFLLKAARNDLRHCVPLKGPASWVETIIVRIMEKILVDFTGLIQFRGSTEVGGITWLGSLVMTFAMSLAASAVYQSTDDPDISVDQMWLFFGSLSGVWLACFAIFLLFIKHEYWATFWSFETGHDLVKKQFLNGATDEKKMLVFKYNKMLWWSIREQQDADSEGILVAVRMRPLNRKETESAAGGAVPTDGTHSDVVAPSSPSSALSASASRVWRVLPSYNSVTQTTADGGPCKERVNGKTFFSYDRCYGEASSTQDVYEGAAQRIVGSVVEGMNGTVFAYGQTSSGKTFTMQGSEPSIDAEHPGIVHMAATDIFQAIEETADRDYLLRVSFIEIYNEETRDLLNASKPLQIREDPKKGVYVDANETIVTSFEQVLAVLEAGEK</sequence>
<evidence type="ECO:0000256" key="4">
    <source>
        <dbReference type="SAM" id="MobiDB-lite"/>
    </source>
</evidence>
<evidence type="ECO:0000313" key="8">
    <source>
        <dbReference type="Proteomes" id="UP001165060"/>
    </source>
</evidence>
<dbReference type="Pfam" id="PF00225">
    <property type="entry name" value="Kinesin"/>
    <property type="match status" value="1"/>
</dbReference>
<dbReference type="InterPro" id="IPR001752">
    <property type="entry name" value="Kinesin_motor_dom"/>
</dbReference>
<dbReference type="SMART" id="SM00129">
    <property type="entry name" value="KISc"/>
    <property type="match status" value="1"/>
</dbReference>
<dbReference type="InterPro" id="IPR023393">
    <property type="entry name" value="START-like_dom_sf"/>
</dbReference>
<dbReference type="Gene3D" id="3.40.850.10">
    <property type="entry name" value="Kinesin motor domain"/>
    <property type="match status" value="1"/>
</dbReference>
<keyword evidence="3" id="KW-0547">Nucleotide-binding</keyword>
<keyword evidence="8" id="KW-1185">Reference proteome</keyword>
<comment type="similarity">
    <text evidence="3">Belongs to the TRAFAC class myosin-kinesin ATPase superfamily. Kinesin family.</text>
</comment>
<dbReference type="SUPFAM" id="SSF52540">
    <property type="entry name" value="P-loop containing nucleoside triphosphate hydrolases"/>
    <property type="match status" value="1"/>
</dbReference>
<feature type="region of interest" description="Disordered" evidence="4">
    <location>
        <begin position="1"/>
        <end position="22"/>
    </location>
</feature>
<evidence type="ECO:0000256" key="1">
    <source>
        <dbReference type="ARBA" id="ARBA00023054"/>
    </source>
</evidence>
<evidence type="ECO:0000256" key="2">
    <source>
        <dbReference type="ARBA" id="ARBA00023175"/>
    </source>
</evidence>
<gene>
    <name evidence="7" type="ORF">TeGR_g6233</name>
</gene>
<organism evidence="7 8">
    <name type="scientific">Tetraparma gracilis</name>
    <dbReference type="NCBI Taxonomy" id="2962635"/>
    <lineage>
        <taxon>Eukaryota</taxon>
        <taxon>Sar</taxon>
        <taxon>Stramenopiles</taxon>
        <taxon>Ochrophyta</taxon>
        <taxon>Bolidophyceae</taxon>
        <taxon>Parmales</taxon>
        <taxon>Triparmaceae</taxon>
        <taxon>Tetraparma</taxon>
    </lineage>
</organism>
<feature type="region of interest" description="Disordered" evidence="4">
    <location>
        <begin position="74"/>
        <end position="94"/>
    </location>
</feature>
<dbReference type="PROSITE" id="PS50067">
    <property type="entry name" value="KINESIN_MOTOR_2"/>
    <property type="match status" value="1"/>
</dbReference>
<evidence type="ECO:0000256" key="3">
    <source>
        <dbReference type="PROSITE-ProRule" id="PRU00283"/>
    </source>
</evidence>
<feature type="binding site" evidence="3">
    <location>
        <begin position="1461"/>
        <end position="1468"/>
    </location>
    <ligand>
        <name>ATP</name>
        <dbReference type="ChEBI" id="CHEBI:30616"/>
    </ligand>
</feature>
<reference evidence="7 8" key="1">
    <citation type="journal article" date="2023" name="Commun. Biol.">
        <title>Genome analysis of Parmales, the sister group of diatoms, reveals the evolutionary specialization of diatoms from phago-mixotrophs to photoautotrophs.</title>
        <authorList>
            <person name="Ban H."/>
            <person name="Sato S."/>
            <person name="Yoshikawa S."/>
            <person name="Yamada K."/>
            <person name="Nakamura Y."/>
            <person name="Ichinomiya M."/>
            <person name="Sato N."/>
            <person name="Blanc-Mathieu R."/>
            <person name="Endo H."/>
            <person name="Kuwata A."/>
            <person name="Ogata H."/>
        </authorList>
    </citation>
    <scope>NUCLEOTIDE SEQUENCE [LARGE SCALE GENOMIC DNA]</scope>
</reference>
<dbReference type="PANTHER" id="PTHR47968:SF75">
    <property type="entry name" value="CENTROMERE-ASSOCIATED PROTEIN E"/>
    <property type="match status" value="1"/>
</dbReference>
<feature type="transmembrane region" description="Helical" evidence="5">
    <location>
        <begin position="1233"/>
        <end position="1254"/>
    </location>
</feature>
<keyword evidence="3" id="KW-0067">ATP-binding</keyword>
<dbReference type="Proteomes" id="UP001165060">
    <property type="component" value="Unassembled WGS sequence"/>
</dbReference>
<comment type="caution">
    <text evidence="7">The sequence shown here is derived from an EMBL/GenBank/DDBJ whole genome shotgun (WGS) entry which is preliminary data.</text>
</comment>
<dbReference type="InterPro" id="IPR027640">
    <property type="entry name" value="Kinesin-like_fam"/>
</dbReference>
<evidence type="ECO:0000259" key="6">
    <source>
        <dbReference type="PROSITE" id="PS50067"/>
    </source>
</evidence>
<feature type="non-terminal residue" evidence="7">
    <location>
        <position position="1563"/>
    </location>
</feature>
<feature type="transmembrane region" description="Helical" evidence="5">
    <location>
        <begin position="1266"/>
        <end position="1288"/>
    </location>
</feature>
<protein>
    <recommendedName>
        <fullName evidence="6">Kinesin motor domain-containing protein</fullName>
    </recommendedName>
</protein>
<evidence type="ECO:0000313" key="7">
    <source>
        <dbReference type="EMBL" id="GMI39453.1"/>
    </source>
</evidence>
<dbReference type="Gene3D" id="3.30.530.20">
    <property type="match status" value="1"/>
</dbReference>
<keyword evidence="2 3" id="KW-0505">Motor protein</keyword>
<dbReference type="PANTHER" id="PTHR47968">
    <property type="entry name" value="CENTROMERE PROTEIN E"/>
    <property type="match status" value="1"/>
</dbReference>
<keyword evidence="5" id="KW-0472">Membrane</keyword>
<keyword evidence="5" id="KW-0812">Transmembrane</keyword>
<keyword evidence="5" id="KW-1133">Transmembrane helix</keyword>
<evidence type="ECO:0000256" key="5">
    <source>
        <dbReference type="SAM" id="Phobius"/>
    </source>
</evidence>
<proteinExistence type="inferred from homology"/>
<dbReference type="InterPro" id="IPR036961">
    <property type="entry name" value="Kinesin_motor_dom_sf"/>
</dbReference>
<keyword evidence="1" id="KW-0175">Coiled coil</keyword>
<name>A0ABQ6N3P3_9STRA</name>
<accession>A0ABQ6N3P3</accession>
<dbReference type="EMBL" id="BRYB01002087">
    <property type="protein sequence ID" value="GMI39453.1"/>
    <property type="molecule type" value="Genomic_DNA"/>
</dbReference>
<dbReference type="InterPro" id="IPR027417">
    <property type="entry name" value="P-loop_NTPase"/>
</dbReference>
<feature type="domain" description="Kinesin motor" evidence="6">
    <location>
        <begin position="1343"/>
        <end position="1563"/>
    </location>
</feature>